<evidence type="ECO:0000313" key="2">
    <source>
        <dbReference type="Proteomes" id="UP000051861"/>
    </source>
</evidence>
<protein>
    <submittedName>
        <fullName evidence="1">Uncharacterized protein</fullName>
    </submittedName>
</protein>
<proteinExistence type="predicted"/>
<reference evidence="1 2" key="1">
    <citation type="journal article" date="2015" name="Microbiome">
        <title>Genomic resolution of linkages in carbon, nitrogen, and sulfur cycling among widespread estuary sediment bacteria.</title>
        <authorList>
            <person name="Baker B.J."/>
            <person name="Lazar C.S."/>
            <person name="Teske A.P."/>
            <person name="Dick G.J."/>
        </authorList>
    </citation>
    <scope>NUCLEOTIDE SEQUENCE [LARGE SCALE GENOMIC DNA]</scope>
    <source>
        <strain evidence="1">DG_54_3</strain>
    </source>
</reference>
<dbReference type="AlphaFoldDB" id="A0A0S7Y7Z0"/>
<dbReference type="EMBL" id="LIZX01000004">
    <property type="protein sequence ID" value="KPJ70220.1"/>
    <property type="molecule type" value="Genomic_DNA"/>
</dbReference>
<organism evidence="1 2">
    <name type="scientific">candidate division WOR-1 bacterium DG_54_3</name>
    <dbReference type="NCBI Taxonomy" id="1703775"/>
    <lineage>
        <taxon>Bacteria</taxon>
        <taxon>Bacillati</taxon>
        <taxon>Saganbacteria</taxon>
    </lineage>
</organism>
<dbReference type="Proteomes" id="UP000051861">
    <property type="component" value="Unassembled WGS sequence"/>
</dbReference>
<sequence length="63" mass="6504">MRFKQKVAIFLLALFLTFVGFSLVASPSAVELVKVGKQAGYEIIANVLAEAGAGASLSTNMGG</sequence>
<gene>
    <name evidence="1" type="ORF">AMJ44_00460</name>
</gene>
<accession>A0A0S7Y7Z0</accession>
<evidence type="ECO:0000313" key="1">
    <source>
        <dbReference type="EMBL" id="KPJ70220.1"/>
    </source>
</evidence>
<name>A0A0S7Y7Z0_UNCSA</name>
<comment type="caution">
    <text evidence="1">The sequence shown here is derived from an EMBL/GenBank/DDBJ whole genome shotgun (WGS) entry which is preliminary data.</text>
</comment>